<evidence type="ECO:0000313" key="7">
    <source>
        <dbReference type="EMBL" id="AQK53279.1"/>
    </source>
</evidence>
<dbReference type="GO" id="GO:0005524">
    <property type="term" value="F:ATP binding"/>
    <property type="evidence" value="ECO:0007669"/>
    <property type="project" value="UniProtKB-UniRule"/>
</dbReference>
<keyword evidence="1" id="KW-0723">Serine/threonine-protein kinase</keyword>
<name>A0A1D6Q3Z6_MAIZE</name>
<dbReference type="InParanoid" id="A0A1D6Q3Z6"/>
<proteinExistence type="predicted"/>
<sequence length="114" mass="12573">MATPRKPIKLTLLSHETTIGKFLTHSGTFTDGDLRVNKDDLHIVSWREGGEAPPIEPLDSQLSLDDLDVIKVIGKGSSGNVQLVRHKFTGRFFALKVIQLNIDESIHTQIATVS</sequence>
<dbReference type="STRING" id="4577.A0A1D6Q3Z6"/>
<dbReference type="InterPro" id="IPR011009">
    <property type="entry name" value="Kinase-like_dom_sf"/>
</dbReference>
<keyword evidence="3 6" id="KW-0547">Nucleotide-binding</keyword>
<gene>
    <name evidence="7" type="ORF">ZEAMMB73_Zm00001d050933</name>
</gene>
<evidence type="ECO:0000256" key="6">
    <source>
        <dbReference type="PROSITE-ProRule" id="PRU10141"/>
    </source>
</evidence>
<dbReference type="EMBL" id="CM000780">
    <property type="protein sequence ID" value="AQK53279.1"/>
    <property type="molecule type" value="Genomic_DNA"/>
</dbReference>
<dbReference type="Gene3D" id="3.30.200.20">
    <property type="entry name" value="Phosphorylase Kinase, domain 1"/>
    <property type="match status" value="1"/>
</dbReference>
<evidence type="ECO:0000256" key="5">
    <source>
        <dbReference type="ARBA" id="ARBA00022840"/>
    </source>
</evidence>
<feature type="binding site" evidence="6">
    <location>
        <position position="96"/>
    </location>
    <ligand>
        <name>ATP</name>
        <dbReference type="ChEBI" id="CHEBI:30616"/>
    </ligand>
</feature>
<reference evidence="7" key="1">
    <citation type="submission" date="2015-12" db="EMBL/GenBank/DDBJ databases">
        <title>Update maize B73 reference genome by single molecule sequencing technologies.</title>
        <authorList>
            <consortium name="Maize Genome Sequencing Project"/>
            <person name="Ware D."/>
        </authorList>
    </citation>
    <scope>NUCLEOTIDE SEQUENCE</scope>
    <source>
        <tissue evidence="7">Seedling</tissue>
    </source>
</reference>
<keyword evidence="2" id="KW-0808">Transferase</keyword>
<keyword evidence="5 6" id="KW-0067">ATP-binding</keyword>
<dbReference type="ExpressionAtlas" id="A0A1D6Q3Z6">
    <property type="expression patterns" value="baseline and differential"/>
</dbReference>
<dbReference type="SUPFAM" id="SSF56112">
    <property type="entry name" value="Protein kinase-like (PK-like)"/>
    <property type="match status" value="1"/>
</dbReference>
<dbReference type="InterPro" id="IPR017441">
    <property type="entry name" value="Protein_kinase_ATP_BS"/>
</dbReference>
<keyword evidence="4" id="KW-0418">Kinase</keyword>
<dbReference type="PANTHER" id="PTHR48013">
    <property type="entry name" value="DUAL SPECIFICITY MITOGEN-ACTIVATED PROTEIN KINASE KINASE 5-RELATED"/>
    <property type="match status" value="1"/>
</dbReference>
<accession>A0A1D6Q3Z6</accession>
<organism evidence="7">
    <name type="scientific">Zea mays</name>
    <name type="common">Maize</name>
    <dbReference type="NCBI Taxonomy" id="4577"/>
    <lineage>
        <taxon>Eukaryota</taxon>
        <taxon>Viridiplantae</taxon>
        <taxon>Streptophyta</taxon>
        <taxon>Embryophyta</taxon>
        <taxon>Tracheophyta</taxon>
        <taxon>Spermatophyta</taxon>
        <taxon>Magnoliopsida</taxon>
        <taxon>Liliopsida</taxon>
        <taxon>Poales</taxon>
        <taxon>Poaceae</taxon>
        <taxon>PACMAD clade</taxon>
        <taxon>Panicoideae</taxon>
        <taxon>Andropogonodae</taxon>
        <taxon>Andropogoneae</taxon>
        <taxon>Tripsacinae</taxon>
        <taxon>Zea</taxon>
    </lineage>
</organism>
<dbReference type="GO" id="GO:0004708">
    <property type="term" value="F:MAP kinase kinase activity"/>
    <property type="evidence" value="ECO:0007669"/>
    <property type="project" value="UniProtKB-ARBA"/>
</dbReference>
<evidence type="ECO:0000256" key="1">
    <source>
        <dbReference type="ARBA" id="ARBA00022527"/>
    </source>
</evidence>
<evidence type="ECO:0000256" key="2">
    <source>
        <dbReference type="ARBA" id="ARBA00022679"/>
    </source>
</evidence>
<evidence type="ECO:0000256" key="4">
    <source>
        <dbReference type="ARBA" id="ARBA00022777"/>
    </source>
</evidence>
<evidence type="ECO:0000256" key="3">
    <source>
        <dbReference type="ARBA" id="ARBA00022741"/>
    </source>
</evidence>
<dbReference type="SMR" id="A0A1D6Q3Z6"/>
<dbReference type="GO" id="GO:0004674">
    <property type="term" value="F:protein serine/threonine kinase activity"/>
    <property type="evidence" value="ECO:0007669"/>
    <property type="project" value="UniProtKB-KW"/>
</dbReference>
<dbReference type="PANTHER" id="PTHR48013:SF32">
    <property type="entry name" value="MITOGEN-ACTIVATED PROTEIN KINASE KINASE 2-LIKE"/>
    <property type="match status" value="1"/>
</dbReference>
<protein>
    <submittedName>
        <fullName evidence="7">Uncharacterized protein</fullName>
    </submittedName>
</protein>
<dbReference type="PROSITE" id="PS00107">
    <property type="entry name" value="PROTEIN_KINASE_ATP"/>
    <property type="match status" value="1"/>
</dbReference>
<dbReference type="AlphaFoldDB" id="A0A1D6Q3Z6"/>